<dbReference type="RefSeq" id="WP_380718840.1">
    <property type="nucleotide sequence ID" value="NZ_JBHSGI010000024.1"/>
</dbReference>
<keyword evidence="1" id="KW-0732">Signal</keyword>
<evidence type="ECO:0000256" key="1">
    <source>
        <dbReference type="SAM" id="SignalP"/>
    </source>
</evidence>
<reference evidence="3" key="1">
    <citation type="journal article" date="2019" name="Int. J. Syst. Evol. Microbiol.">
        <title>The Global Catalogue of Microorganisms (GCM) 10K type strain sequencing project: providing services to taxonomists for standard genome sequencing and annotation.</title>
        <authorList>
            <consortium name="The Broad Institute Genomics Platform"/>
            <consortium name="The Broad Institute Genome Sequencing Center for Infectious Disease"/>
            <person name="Wu L."/>
            <person name="Ma J."/>
        </authorList>
    </citation>
    <scope>NUCLEOTIDE SEQUENCE [LARGE SCALE GENOMIC DNA]</scope>
    <source>
        <strain evidence="3">CGMCC 4.7283</strain>
    </source>
</reference>
<evidence type="ECO:0000313" key="2">
    <source>
        <dbReference type="EMBL" id="MFC4670146.1"/>
    </source>
</evidence>
<feature type="signal peptide" evidence="1">
    <location>
        <begin position="1"/>
        <end position="20"/>
    </location>
</feature>
<gene>
    <name evidence="2" type="ORF">ACFO5X_16400</name>
</gene>
<accession>A0ABV9KKJ6</accession>
<dbReference type="EMBL" id="JBHSGI010000024">
    <property type="protein sequence ID" value="MFC4670146.1"/>
    <property type="molecule type" value="Genomic_DNA"/>
</dbReference>
<comment type="caution">
    <text evidence="2">The sequence shown here is derived from an EMBL/GenBank/DDBJ whole genome shotgun (WGS) entry which is preliminary data.</text>
</comment>
<evidence type="ECO:0000313" key="3">
    <source>
        <dbReference type="Proteomes" id="UP001595973"/>
    </source>
</evidence>
<name>A0ABV9KKJ6_9RHOB</name>
<keyword evidence="3" id="KW-1185">Reference proteome</keyword>
<organism evidence="2 3">
    <name type="scientific">Seohaeicola nanhaiensis</name>
    <dbReference type="NCBI Taxonomy" id="1387282"/>
    <lineage>
        <taxon>Bacteria</taxon>
        <taxon>Pseudomonadati</taxon>
        <taxon>Pseudomonadota</taxon>
        <taxon>Alphaproteobacteria</taxon>
        <taxon>Rhodobacterales</taxon>
        <taxon>Roseobacteraceae</taxon>
        <taxon>Seohaeicola</taxon>
    </lineage>
</organism>
<sequence length="124" mass="13388">MGTKRTIAFALFLLPGMAAAGSDPLVSTFATCTGRLSALMEHQWLVSSPEADATRARRDGMETLLAAITPPETAPQVLARRIEAKYAMSRLLTRVAFNRDRTDAARAARRVEVQIASCNALLLG</sequence>
<dbReference type="Proteomes" id="UP001595973">
    <property type="component" value="Unassembled WGS sequence"/>
</dbReference>
<feature type="chain" id="PRO_5046910485" evidence="1">
    <location>
        <begin position="21"/>
        <end position="124"/>
    </location>
</feature>
<protein>
    <submittedName>
        <fullName evidence="2">Uncharacterized protein</fullName>
    </submittedName>
</protein>
<proteinExistence type="predicted"/>